<evidence type="ECO:0000313" key="2">
    <source>
        <dbReference type="Proteomes" id="UP001221757"/>
    </source>
</evidence>
<sequence length="96" mass="10511">MRRCVASGSSYARAFVHALPAAFSRCPSIVAHSIPRMQEHPRMHGTLCACGLRLAAALRRGRTPALHETSSRISKLNVIQAEVANMKPETKEKLCT</sequence>
<dbReference type="EMBL" id="JARKIE010000376">
    <property type="protein sequence ID" value="KAJ7648541.1"/>
    <property type="molecule type" value="Genomic_DNA"/>
</dbReference>
<accession>A0AAD7CH72</accession>
<reference evidence="1" key="1">
    <citation type="submission" date="2023-03" db="EMBL/GenBank/DDBJ databases">
        <title>Massive genome expansion in bonnet fungi (Mycena s.s.) driven by repeated elements and novel gene families across ecological guilds.</title>
        <authorList>
            <consortium name="Lawrence Berkeley National Laboratory"/>
            <person name="Harder C.B."/>
            <person name="Miyauchi S."/>
            <person name="Viragh M."/>
            <person name="Kuo A."/>
            <person name="Thoen E."/>
            <person name="Andreopoulos B."/>
            <person name="Lu D."/>
            <person name="Skrede I."/>
            <person name="Drula E."/>
            <person name="Henrissat B."/>
            <person name="Morin E."/>
            <person name="Kohler A."/>
            <person name="Barry K."/>
            <person name="LaButti K."/>
            <person name="Morin E."/>
            <person name="Salamov A."/>
            <person name="Lipzen A."/>
            <person name="Mereny Z."/>
            <person name="Hegedus B."/>
            <person name="Baldrian P."/>
            <person name="Stursova M."/>
            <person name="Weitz H."/>
            <person name="Taylor A."/>
            <person name="Grigoriev I.V."/>
            <person name="Nagy L.G."/>
            <person name="Martin F."/>
            <person name="Kauserud H."/>
        </authorList>
    </citation>
    <scope>NUCLEOTIDE SEQUENCE</scope>
    <source>
        <strain evidence="1">CBHHK067</strain>
    </source>
</reference>
<organism evidence="1 2">
    <name type="scientific">Mycena rosella</name>
    <name type="common">Pink bonnet</name>
    <name type="synonym">Agaricus rosellus</name>
    <dbReference type="NCBI Taxonomy" id="1033263"/>
    <lineage>
        <taxon>Eukaryota</taxon>
        <taxon>Fungi</taxon>
        <taxon>Dikarya</taxon>
        <taxon>Basidiomycota</taxon>
        <taxon>Agaricomycotina</taxon>
        <taxon>Agaricomycetes</taxon>
        <taxon>Agaricomycetidae</taxon>
        <taxon>Agaricales</taxon>
        <taxon>Marasmiineae</taxon>
        <taxon>Mycenaceae</taxon>
        <taxon>Mycena</taxon>
    </lineage>
</organism>
<keyword evidence="2" id="KW-1185">Reference proteome</keyword>
<proteinExistence type="predicted"/>
<evidence type="ECO:0000313" key="1">
    <source>
        <dbReference type="EMBL" id="KAJ7648541.1"/>
    </source>
</evidence>
<protein>
    <submittedName>
        <fullName evidence="1">Uncharacterized protein</fullName>
    </submittedName>
</protein>
<gene>
    <name evidence="1" type="ORF">B0H17DRAFT_1338806</name>
</gene>
<dbReference type="Proteomes" id="UP001221757">
    <property type="component" value="Unassembled WGS sequence"/>
</dbReference>
<comment type="caution">
    <text evidence="1">The sequence shown here is derived from an EMBL/GenBank/DDBJ whole genome shotgun (WGS) entry which is preliminary data.</text>
</comment>
<name>A0AAD7CH72_MYCRO</name>
<dbReference type="AlphaFoldDB" id="A0AAD7CH72"/>